<evidence type="ECO:0000259" key="2">
    <source>
        <dbReference type="Pfam" id="PF09084"/>
    </source>
</evidence>
<dbReference type="PANTHER" id="PTHR30024">
    <property type="entry name" value="ALIPHATIC SULFONATES-BINDING PROTEIN-RELATED"/>
    <property type="match status" value="1"/>
</dbReference>
<feature type="domain" description="SsuA/THI5-like" evidence="2">
    <location>
        <begin position="54"/>
        <end position="192"/>
    </location>
</feature>
<feature type="chain" id="PRO_5027858964" evidence="1">
    <location>
        <begin position="24"/>
        <end position="322"/>
    </location>
</feature>
<dbReference type="SUPFAM" id="SSF53850">
    <property type="entry name" value="Periplasmic binding protein-like II"/>
    <property type="match status" value="1"/>
</dbReference>
<name>A0A6S6TKL1_9GAMM</name>
<dbReference type="AlphaFoldDB" id="A0A6S6TKL1"/>
<accession>A0A6S6TKL1</accession>
<feature type="signal peptide" evidence="1">
    <location>
        <begin position="1"/>
        <end position="23"/>
    </location>
</feature>
<sequence length="322" mass="34197">MIRTPCKILLILATLLFTSVSWASDLPTVRLGALEYGTVNWELDTIRNNKLDEKHGFTLEVVPMGGGSASDIAFLGGEIDVMVSDVIWAAAQRAEGRDVKFIPYSTAVGGIMVKVDSGISALKDLADKRIGIAGGPLDKSWLILQAYAKQEGNIDLKADAKQEYGAPPIMFKAAMSGDIDAVINFWHFQAKAKAAGLNEIISVQDAAESLGLDPSIPLLGYIVKGDMAAELAQGLFAASRDAKAILGSDDGAFDAIRKRMNAKNDAQFEALKAGFRAGIPGSATVDEKAVDKTLQLMAELGGPDLVGKATTLPKDLFISLDQ</sequence>
<dbReference type="PANTHER" id="PTHR30024:SF48">
    <property type="entry name" value="ABC TRANSPORTER SUBSTRATE-BINDING PROTEIN"/>
    <property type="match status" value="1"/>
</dbReference>
<proteinExistence type="predicted"/>
<organism evidence="3">
    <name type="scientific">uncultured Thiotrichaceae bacterium</name>
    <dbReference type="NCBI Taxonomy" id="298394"/>
    <lineage>
        <taxon>Bacteria</taxon>
        <taxon>Pseudomonadati</taxon>
        <taxon>Pseudomonadota</taxon>
        <taxon>Gammaproteobacteria</taxon>
        <taxon>Thiotrichales</taxon>
        <taxon>Thiotrichaceae</taxon>
        <taxon>environmental samples</taxon>
    </lineage>
</organism>
<gene>
    <name evidence="3" type="ORF">HELGO_WM20441</name>
</gene>
<keyword evidence="1" id="KW-0732">Signal</keyword>
<dbReference type="Gene3D" id="3.40.190.10">
    <property type="entry name" value="Periplasmic binding protein-like II"/>
    <property type="match status" value="2"/>
</dbReference>
<evidence type="ECO:0000256" key="1">
    <source>
        <dbReference type="SAM" id="SignalP"/>
    </source>
</evidence>
<dbReference type="Pfam" id="PF09084">
    <property type="entry name" value="NMT1"/>
    <property type="match status" value="1"/>
</dbReference>
<dbReference type="InterPro" id="IPR015168">
    <property type="entry name" value="SsuA/THI5"/>
</dbReference>
<protein>
    <submittedName>
        <fullName evidence="3">ABC transporter substrate-binding protein</fullName>
    </submittedName>
</protein>
<reference evidence="3" key="1">
    <citation type="submission" date="2020-01" db="EMBL/GenBank/DDBJ databases">
        <authorList>
            <person name="Meier V. D."/>
            <person name="Meier V D."/>
        </authorList>
    </citation>
    <scope>NUCLEOTIDE SEQUENCE</scope>
    <source>
        <strain evidence="3">HLG_WM_MAG_08</strain>
    </source>
</reference>
<dbReference type="EMBL" id="CACVAV010000292">
    <property type="protein sequence ID" value="CAA6818737.1"/>
    <property type="molecule type" value="Genomic_DNA"/>
</dbReference>
<evidence type="ECO:0000313" key="3">
    <source>
        <dbReference type="EMBL" id="CAA6818737.1"/>
    </source>
</evidence>